<dbReference type="KEGG" id="lgi:LOTGIDRAFT_167285"/>
<comment type="similarity">
    <text evidence="1">Belongs to the interleukin-1 receptor family.</text>
</comment>
<dbReference type="EMBL" id="KB203115">
    <property type="protein sequence ID" value="ESO86242.1"/>
    <property type="molecule type" value="Genomic_DNA"/>
</dbReference>
<dbReference type="GeneID" id="20240576"/>
<dbReference type="SUPFAM" id="SSF52200">
    <property type="entry name" value="Toll/Interleukin receptor TIR domain"/>
    <property type="match status" value="1"/>
</dbReference>
<keyword evidence="2" id="KW-0472">Membrane</keyword>
<reference evidence="5 6" key="1">
    <citation type="journal article" date="2013" name="Nature">
        <title>Insights into bilaterian evolution from three spiralian genomes.</title>
        <authorList>
            <person name="Simakov O."/>
            <person name="Marletaz F."/>
            <person name="Cho S.J."/>
            <person name="Edsinger-Gonzales E."/>
            <person name="Havlak P."/>
            <person name="Hellsten U."/>
            <person name="Kuo D.H."/>
            <person name="Larsson T."/>
            <person name="Lv J."/>
            <person name="Arendt D."/>
            <person name="Savage R."/>
            <person name="Osoegawa K."/>
            <person name="de Jong P."/>
            <person name="Grimwood J."/>
            <person name="Chapman J.A."/>
            <person name="Shapiro H."/>
            <person name="Aerts A."/>
            <person name="Otillar R.P."/>
            <person name="Terry A.Y."/>
            <person name="Boore J.L."/>
            <person name="Grigoriev I.V."/>
            <person name="Lindberg D.R."/>
            <person name="Seaver E.C."/>
            <person name="Weisblat D.A."/>
            <person name="Putnam N.H."/>
            <person name="Rokhsar D.S."/>
        </authorList>
    </citation>
    <scope>NUCLEOTIDE SEQUENCE [LARGE SCALE GENOMIC DNA]</scope>
</reference>
<evidence type="ECO:0000259" key="4">
    <source>
        <dbReference type="PROSITE" id="PS50835"/>
    </source>
</evidence>
<dbReference type="SUPFAM" id="SSF48726">
    <property type="entry name" value="Immunoglobulin"/>
    <property type="match status" value="1"/>
</dbReference>
<dbReference type="OrthoDB" id="6095332at2759"/>
<evidence type="ECO:0000256" key="2">
    <source>
        <dbReference type="SAM" id="Phobius"/>
    </source>
</evidence>
<gene>
    <name evidence="5" type="ORF">LOTGIDRAFT_167285</name>
</gene>
<feature type="domain" description="TIR" evidence="3">
    <location>
        <begin position="425"/>
        <end position="497"/>
    </location>
</feature>
<dbReference type="InterPro" id="IPR000157">
    <property type="entry name" value="TIR_dom"/>
</dbReference>
<dbReference type="PROSITE" id="PS50835">
    <property type="entry name" value="IG_LIKE"/>
    <property type="match status" value="1"/>
</dbReference>
<dbReference type="Gene3D" id="2.60.40.10">
    <property type="entry name" value="Immunoglobulins"/>
    <property type="match status" value="1"/>
</dbReference>
<feature type="domain" description="Ig-like" evidence="4">
    <location>
        <begin position="28"/>
        <end position="111"/>
    </location>
</feature>
<dbReference type="Proteomes" id="UP000030746">
    <property type="component" value="Unassembled WGS sequence"/>
</dbReference>
<dbReference type="OMA" id="ERTHTIL"/>
<sequence>MVNQSARHIHTNRNLFRSGDHPIPEKGPPFVLENQTRYIGEDAMFSCGMSFNGTMSDVSYILWLKNNEAVVNGTNHFITWEVANYSESQVEVTTNLTIYSVTEDDFSMYQCYMIIWKSVKTKSDTKRKPKPKRRTENYVCCCICNVNSPSLRMPEFNKEDIARQYYNLYKHYWVGEFHLLQEKPRIRTLFIVPGTLVTMSVYFRHLREIDDFSVRFTRSSQDIQSFDTQCSYSARANAWLIHLNGISVAYNDITYMNATEVNHWKGSVGIIWTCISPSMYGVYQITILRKVYNKHDNIQWIEKIDYPTKVYIKPKESTIVTENISNNKNRAVVVYNENCWSNEELKPESCEHINTLVESIFDKNILYESFITGKLVSLLFVAFVIIGILQFFLLPFLRCKISQFYCVMKMSGNKGLAGIQINPDLQYHLYISSSSTSSDRSFIDQNILPIIKPLDLKLFCGQEDVLPGRVEITEISNAINKSLKCLVIATNKYKNCS</sequence>
<dbReference type="Gene3D" id="3.40.50.10140">
    <property type="entry name" value="Toll/interleukin-1 receptor homology (TIR) domain"/>
    <property type="match status" value="1"/>
</dbReference>
<dbReference type="InterPro" id="IPR035897">
    <property type="entry name" value="Toll_tir_struct_dom_sf"/>
</dbReference>
<keyword evidence="6" id="KW-1185">Reference proteome</keyword>
<keyword evidence="2" id="KW-0812">Transmembrane</keyword>
<organism evidence="5 6">
    <name type="scientific">Lottia gigantea</name>
    <name type="common">Giant owl limpet</name>
    <dbReference type="NCBI Taxonomy" id="225164"/>
    <lineage>
        <taxon>Eukaryota</taxon>
        <taxon>Metazoa</taxon>
        <taxon>Spiralia</taxon>
        <taxon>Lophotrochozoa</taxon>
        <taxon>Mollusca</taxon>
        <taxon>Gastropoda</taxon>
        <taxon>Patellogastropoda</taxon>
        <taxon>Lottioidea</taxon>
        <taxon>Lottiidae</taxon>
        <taxon>Lottia</taxon>
    </lineage>
</organism>
<dbReference type="RefSeq" id="XP_009063014.1">
    <property type="nucleotide sequence ID" value="XM_009064766.1"/>
</dbReference>
<dbReference type="InterPro" id="IPR007110">
    <property type="entry name" value="Ig-like_dom"/>
</dbReference>
<dbReference type="InterPro" id="IPR013783">
    <property type="entry name" value="Ig-like_fold"/>
</dbReference>
<evidence type="ECO:0000256" key="1">
    <source>
        <dbReference type="ARBA" id="ARBA00009752"/>
    </source>
</evidence>
<dbReference type="InterPro" id="IPR036179">
    <property type="entry name" value="Ig-like_dom_sf"/>
</dbReference>
<dbReference type="GO" id="GO:0007165">
    <property type="term" value="P:signal transduction"/>
    <property type="evidence" value="ECO:0007669"/>
    <property type="project" value="InterPro"/>
</dbReference>
<dbReference type="AlphaFoldDB" id="V3ZPG9"/>
<feature type="transmembrane region" description="Helical" evidence="2">
    <location>
        <begin position="375"/>
        <end position="394"/>
    </location>
</feature>
<evidence type="ECO:0000313" key="6">
    <source>
        <dbReference type="Proteomes" id="UP000030746"/>
    </source>
</evidence>
<dbReference type="CTD" id="20240576"/>
<keyword evidence="2" id="KW-1133">Transmembrane helix</keyword>
<evidence type="ECO:0000259" key="3">
    <source>
        <dbReference type="PROSITE" id="PS50104"/>
    </source>
</evidence>
<evidence type="ECO:0000313" key="5">
    <source>
        <dbReference type="EMBL" id="ESO86242.1"/>
    </source>
</evidence>
<name>V3ZPG9_LOTGI</name>
<proteinExistence type="inferred from homology"/>
<accession>V3ZPG9</accession>
<evidence type="ECO:0008006" key="7">
    <source>
        <dbReference type="Google" id="ProtNLM"/>
    </source>
</evidence>
<dbReference type="HOGENOM" id="CLU_033482_0_0_1"/>
<dbReference type="PROSITE" id="PS50104">
    <property type="entry name" value="TIR"/>
    <property type="match status" value="1"/>
</dbReference>
<protein>
    <recommendedName>
        <fullName evidence="7">Ig-like domain-containing protein</fullName>
    </recommendedName>
</protein>